<comment type="caution">
    <text evidence="7">The sequence shown here is derived from an EMBL/GenBank/DDBJ whole genome shotgun (WGS) entry which is preliminary data.</text>
</comment>
<dbReference type="STRING" id="1798325.A2834_03965"/>
<evidence type="ECO:0000313" key="8">
    <source>
        <dbReference type="Proteomes" id="UP000179251"/>
    </source>
</evidence>
<dbReference type="SUPFAM" id="SSF53335">
    <property type="entry name" value="S-adenosyl-L-methionine-dependent methyltransferases"/>
    <property type="match status" value="1"/>
</dbReference>
<dbReference type="EMBL" id="MFHD01000005">
    <property type="protein sequence ID" value="OGF63262.1"/>
    <property type="molecule type" value="Genomic_DNA"/>
</dbReference>
<dbReference type="GO" id="GO:0005737">
    <property type="term" value="C:cytoplasm"/>
    <property type="evidence" value="ECO:0007669"/>
    <property type="project" value="UniProtKB-SubCell"/>
</dbReference>
<comment type="similarity">
    <text evidence="1 6">Belongs to the methyltransferase superfamily. RsmH family.</text>
</comment>
<dbReference type="PIRSF" id="PIRSF004486">
    <property type="entry name" value="MraW"/>
    <property type="match status" value="1"/>
</dbReference>
<reference evidence="7 8" key="1">
    <citation type="journal article" date="2016" name="Nat. Commun.">
        <title>Thousands of microbial genomes shed light on interconnected biogeochemical processes in an aquifer system.</title>
        <authorList>
            <person name="Anantharaman K."/>
            <person name="Brown C.T."/>
            <person name="Hug L.A."/>
            <person name="Sharon I."/>
            <person name="Castelle C.J."/>
            <person name="Probst A.J."/>
            <person name="Thomas B.C."/>
            <person name="Singh A."/>
            <person name="Wilkins M.J."/>
            <person name="Karaoz U."/>
            <person name="Brodie E.L."/>
            <person name="Williams K.H."/>
            <person name="Hubbard S.S."/>
            <person name="Banfield J.F."/>
        </authorList>
    </citation>
    <scope>NUCLEOTIDE SEQUENCE [LARGE SCALE GENOMIC DNA]</scope>
</reference>
<dbReference type="GO" id="GO:0071424">
    <property type="term" value="F:rRNA (cytosine-N4-)-methyltransferase activity"/>
    <property type="evidence" value="ECO:0007669"/>
    <property type="project" value="UniProtKB-UniRule"/>
</dbReference>
<dbReference type="GO" id="GO:0070475">
    <property type="term" value="P:rRNA base methylation"/>
    <property type="evidence" value="ECO:0007669"/>
    <property type="project" value="UniProtKB-UniRule"/>
</dbReference>
<keyword evidence="6" id="KW-0963">Cytoplasm</keyword>
<dbReference type="Proteomes" id="UP000179251">
    <property type="component" value="Unassembled WGS sequence"/>
</dbReference>
<dbReference type="HAMAP" id="MF_01007">
    <property type="entry name" value="16SrRNA_methyltr_H"/>
    <property type="match status" value="1"/>
</dbReference>
<dbReference type="Gene3D" id="1.10.150.170">
    <property type="entry name" value="Putative methyltransferase TM0872, insert domain"/>
    <property type="match status" value="1"/>
</dbReference>
<evidence type="ECO:0000256" key="3">
    <source>
        <dbReference type="ARBA" id="ARBA00022603"/>
    </source>
</evidence>
<dbReference type="EC" id="2.1.1.199" evidence="6"/>
<dbReference type="InterPro" id="IPR029063">
    <property type="entry name" value="SAM-dependent_MTases_sf"/>
</dbReference>
<feature type="binding site" evidence="6">
    <location>
        <position position="120"/>
    </location>
    <ligand>
        <name>S-adenosyl-L-methionine</name>
        <dbReference type="ChEBI" id="CHEBI:59789"/>
    </ligand>
</feature>
<feature type="binding site" evidence="6">
    <location>
        <position position="92"/>
    </location>
    <ligand>
        <name>S-adenosyl-L-methionine</name>
        <dbReference type="ChEBI" id="CHEBI:59789"/>
    </ligand>
</feature>
<gene>
    <name evidence="6" type="primary">rsmH</name>
    <name evidence="7" type="ORF">A2834_03965</name>
</gene>
<keyword evidence="5 6" id="KW-0949">S-adenosyl-L-methionine</keyword>
<keyword evidence="2 6" id="KW-0698">rRNA processing</keyword>
<dbReference type="SUPFAM" id="SSF81799">
    <property type="entry name" value="Putative methyltransferase TM0872, insert domain"/>
    <property type="match status" value="1"/>
</dbReference>
<name>A0A1F5VIL4_9BACT</name>
<comment type="function">
    <text evidence="6">Specifically methylates the N4 position of cytidine in position 1402 (C1402) of 16S rRNA.</text>
</comment>
<comment type="catalytic activity">
    <reaction evidence="6">
        <text>cytidine(1402) in 16S rRNA + S-adenosyl-L-methionine = N(4)-methylcytidine(1402) in 16S rRNA + S-adenosyl-L-homocysteine + H(+)</text>
        <dbReference type="Rhea" id="RHEA:42928"/>
        <dbReference type="Rhea" id="RHEA-COMP:10286"/>
        <dbReference type="Rhea" id="RHEA-COMP:10287"/>
        <dbReference type="ChEBI" id="CHEBI:15378"/>
        <dbReference type="ChEBI" id="CHEBI:57856"/>
        <dbReference type="ChEBI" id="CHEBI:59789"/>
        <dbReference type="ChEBI" id="CHEBI:74506"/>
        <dbReference type="ChEBI" id="CHEBI:82748"/>
        <dbReference type="EC" id="2.1.1.199"/>
    </reaction>
</comment>
<dbReference type="PANTHER" id="PTHR11265">
    <property type="entry name" value="S-ADENOSYL-METHYLTRANSFERASE MRAW"/>
    <property type="match status" value="1"/>
</dbReference>
<comment type="subcellular location">
    <subcellularLocation>
        <location evidence="6">Cytoplasm</location>
    </subcellularLocation>
</comment>
<dbReference type="InterPro" id="IPR002903">
    <property type="entry name" value="RsmH"/>
</dbReference>
<dbReference type="Gene3D" id="3.40.50.150">
    <property type="entry name" value="Vaccinia Virus protein VP39"/>
    <property type="match status" value="1"/>
</dbReference>
<proteinExistence type="inferred from homology"/>
<dbReference type="NCBIfam" id="TIGR00006">
    <property type="entry name" value="16S rRNA (cytosine(1402)-N(4))-methyltransferase RsmH"/>
    <property type="match status" value="1"/>
</dbReference>
<feature type="binding site" evidence="6">
    <location>
        <begin position="41"/>
        <end position="43"/>
    </location>
    <ligand>
        <name>S-adenosyl-L-methionine</name>
        <dbReference type="ChEBI" id="CHEBI:59789"/>
    </ligand>
</feature>
<evidence type="ECO:0000256" key="2">
    <source>
        <dbReference type="ARBA" id="ARBA00022552"/>
    </source>
</evidence>
<sequence length="299" mass="33525">MSKYRNIEISKFHKPVLLKEIIALLNLKRGDKVIDATLDGGGHAKAILGHIAPGGKALGIEQDAEMIRLAKRRLSRQVAAKPPSLEIAEGNFRDIDTLAAKHGFTEADAIFFDLGLSTWHFKKSGRGFSFQEPSEPILMQLNTRSQENAANILNTYSEKELTRIFKEYGETRRPYEIAKKIVLARKGKRIRSVGDLLEALKIKDKQSLAKIFQALRIAANDELSALEQALEKSFRLLASGGRLAVISYHSLEDRIVKRNFKATEKEAEIITKKPIIASREETLLNPSSRSAKLRVLQKK</sequence>
<evidence type="ECO:0000256" key="6">
    <source>
        <dbReference type="HAMAP-Rule" id="MF_01007"/>
    </source>
</evidence>
<feature type="binding site" evidence="6">
    <location>
        <position position="113"/>
    </location>
    <ligand>
        <name>S-adenosyl-L-methionine</name>
        <dbReference type="ChEBI" id="CHEBI:59789"/>
    </ligand>
</feature>
<organism evidence="7 8">
    <name type="scientific">Candidatus Giovannonibacteria bacterium RIFCSPHIGHO2_01_FULL_45_23</name>
    <dbReference type="NCBI Taxonomy" id="1798325"/>
    <lineage>
        <taxon>Bacteria</taxon>
        <taxon>Candidatus Giovannoniibacteriota</taxon>
    </lineage>
</organism>
<keyword evidence="3 6" id="KW-0489">Methyltransferase</keyword>
<dbReference type="InterPro" id="IPR023397">
    <property type="entry name" value="SAM-dep_MeTrfase_MraW_recog"/>
</dbReference>
<dbReference type="PANTHER" id="PTHR11265:SF0">
    <property type="entry name" value="12S RRNA N4-METHYLCYTIDINE METHYLTRANSFERASE"/>
    <property type="match status" value="1"/>
</dbReference>
<dbReference type="Pfam" id="PF01795">
    <property type="entry name" value="Methyltransf_5"/>
    <property type="match status" value="1"/>
</dbReference>
<evidence type="ECO:0000256" key="4">
    <source>
        <dbReference type="ARBA" id="ARBA00022679"/>
    </source>
</evidence>
<evidence type="ECO:0000256" key="1">
    <source>
        <dbReference type="ARBA" id="ARBA00010396"/>
    </source>
</evidence>
<evidence type="ECO:0000313" key="7">
    <source>
        <dbReference type="EMBL" id="OGF63262.1"/>
    </source>
</evidence>
<feature type="binding site" evidence="6">
    <location>
        <position position="61"/>
    </location>
    <ligand>
        <name>S-adenosyl-L-methionine</name>
        <dbReference type="ChEBI" id="CHEBI:59789"/>
    </ligand>
</feature>
<dbReference type="AlphaFoldDB" id="A0A1F5VIL4"/>
<protein>
    <recommendedName>
        <fullName evidence="6">Ribosomal RNA small subunit methyltransferase H</fullName>
        <ecNumber evidence="6">2.1.1.199</ecNumber>
    </recommendedName>
    <alternativeName>
        <fullName evidence="6">16S rRNA m(4)C1402 methyltransferase</fullName>
    </alternativeName>
    <alternativeName>
        <fullName evidence="6">rRNA (cytosine-N(4)-)-methyltransferase RsmH</fullName>
    </alternativeName>
</protein>
<evidence type="ECO:0000256" key="5">
    <source>
        <dbReference type="ARBA" id="ARBA00022691"/>
    </source>
</evidence>
<keyword evidence="4 6" id="KW-0808">Transferase</keyword>
<accession>A0A1F5VIL4</accession>